<feature type="compositionally biased region" description="Gly residues" evidence="2">
    <location>
        <begin position="699"/>
        <end position="708"/>
    </location>
</feature>
<feature type="compositionally biased region" description="Low complexity" evidence="2">
    <location>
        <begin position="650"/>
        <end position="662"/>
    </location>
</feature>
<dbReference type="GO" id="GO:0005829">
    <property type="term" value="C:cytosol"/>
    <property type="evidence" value="ECO:0007669"/>
    <property type="project" value="TreeGrafter"/>
</dbReference>
<feature type="compositionally biased region" description="Basic and acidic residues" evidence="2">
    <location>
        <begin position="133"/>
        <end position="144"/>
    </location>
</feature>
<dbReference type="PANTHER" id="PTHR21531:SF0">
    <property type="entry name" value="PROTEIN LTV1 HOMOLOG"/>
    <property type="match status" value="1"/>
</dbReference>
<dbReference type="HOGENOM" id="CLU_028555_0_0_1"/>
<dbReference type="OrthoDB" id="5852896at2759"/>
<dbReference type="EMBL" id="KE361632">
    <property type="protein sequence ID" value="EPQ29111.1"/>
    <property type="molecule type" value="Genomic_DNA"/>
</dbReference>
<feature type="compositionally biased region" description="Basic and acidic residues" evidence="2">
    <location>
        <begin position="489"/>
        <end position="504"/>
    </location>
</feature>
<dbReference type="eggNOG" id="KOG2637">
    <property type="taxonomic scope" value="Eukaryota"/>
</dbReference>
<dbReference type="InterPro" id="IPR007307">
    <property type="entry name" value="Ltv1"/>
</dbReference>
<dbReference type="GO" id="GO:0030688">
    <property type="term" value="C:preribosome, small subunit precursor"/>
    <property type="evidence" value="ECO:0007669"/>
    <property type="project" value="TreeGrafter"/>
</dbReference>
<dbReference type="PANTHER" id="PTHR21531">
    <property type="entry name" value="LOW-TEMPERATURE VIABILITY PROTEIN LTV1-RELATED"/>
    <property type="match status" value="1"/>
</dbReference>
<feature type="region of interest" description="Disordered" evidence="2">
    <location>
        <begin position="404"/>
        <end position="443"/>
    </location>
</feature>
<dbReference type="GO" id="GO:0042274">
    <property type="term" value="P:ribosomal small subunit biogenesis"/>
    <property type="evidence" value="ECO:0007669"/>
    <property type="project" value="InterPro"/>
</dbReference>
<feature type="region of interest" description="Disordered" evidence="2">
    <location>
        <begin position="288"/>
        <end position="386"/>
    </location>
</feature>
<name>A0A061HER2_9BASI</name>
<feature type="region of interest" description="Disordered" evidence="2">
    <location>
        <begin position="99"/>
        <end position="174"/>
    </location>
</feature>
<dbReference type="Pfam" id="PF04180">
    <property type="entry name" value="LTV"/>
    <property type="match status" value="1"/>
</dbReference>
<evidence type="ECO:0000313" key="4">
    <source>
        <dbReference type="Proteomes" id="UP000053664"/>
    </source>
</evidence>
<evidence type="ECO:0000256" key="2">
    <source>
        <dbReference type="SAM" id="MobiDB-lite"/>
    </source>
</evidence>
<feature type="compositionally biased region" description="Acidic residues" evidence="2">
    <location>
        <begin position="511"/>
        <end position="523"/>
    </location>
</feature>
<dbReference type="GeneID" id="19317509"/>
<feature type="region of interest" description="Disordered" evidence="2">
    <location>
        <begin position="489"/>
        <end position="773"/>
    </location>
</feature>
<comment type="similarity">
    <text evidence="1">Belongs to the LTV1 family.</text>
</comment>
<feature type="compositionally biased region" description="Basic and acidic residues" evidence="2">
    <location>
        <begin position="746"/>
        <end position="763"/>
    </location>
</feature>
<feature type="compositionally biased region" description="Low complexity" evidence="2">
    <location>
        <begin position="369"/>
        <end position="379"/>
    </location>
</feature>
<gene>
    <name evidence="3" type="ORF">PFL1_03399</name>
</gene>
<reference evidence="3 4" key="1">
    <citation type="journal article" date="2013" name="Plant Cell">
        <title>The transition from a phytopathogenic smut ancestor to an anamorphic biocontrol agent deciphered by comparative whole-genome analysis.</title>
        <authorList>
            <person name="Lefebvre F."/>
            <person name="Joly D.L."/>
            <person name="Labbe C."/>
            <person name="Teichmann B."/>
            <person name="Linning R."/>
            <person name="Belzile F."/>
            <person name="Bakkeren G."/>
            <person name="Belanger R.R."/>
        </authorList>
    </citation>
    <scope>NUCLEOTIDE SEQUENCE [LARGE SCALE GENOMIC DNA]</scope>
    <source>
        <strain evidence="3 4">PF-1</strain>
    </source>
</reference>
<feature type="compositionally biased region" description="Basic and acidic residues" evidence="2">
    <location>
        <begin position="99"/>
        <end position="112"/>
    </location>
</feature>
<feature type="compositionally biased region" description="Basic residues" evidence="2">
    <location>
        <begin position="1"/>
        <end position="10"/>
    </location>
</feature>
<accession>A0A061HER2</accession>
<dbReference type="KEGG" id="pfp:PFL1_03399"/>
<organism evidence="3 4">
    <name type="scientific">Pseudozyma flocculosa PF-1</name>
    <dbReference type="NCBI Taxonomy" id="1277687"/>
    <lineage>
        <taxon>Eukaryota</taxon>
        <taxon>Fungi</taxon>
        <taxon>Dikarya</taxon>
        <taxon>Basidiomycota</taxon>
        <taxon>Ustilaginomycotina</taxon>
        <taxon>Ustilaginomycetes</taxon>
        <taxon>Ustilaginales</taxon>
        <taxon>Ustilaginaceae</taxon>
        <taxon>Pseudozyma</taxon>
    </lineage>
</organism>
<dbReference type="RefSeq" id="XP_007879107.1">
    <property type="nucleotide sequence ID" value="XM_007880916.1"/>
</dbReference>
<dbReference type="AlphaFoldDB" id="A0A061HER2"/>
<protein>
    <submittedName>
        <fullName evidence="3">Uncharacterized protein</fullName>
    </submittedName>
</protein>
<evidence type="ECO:0000256" key="1">
    <source>
        <dbReference type="ARBA" id="ARBA00009078"/>
    </source>
</evidence>
<dbReference type="GO" id="GO:0005634">
    <property type="term" value="C:nucleus"/>
    <property type="evidence" value="ECO:0007669"/>
    <property type="project" value="TreeGrafter"/>
</dbReference>
<feature type="compositionally biased region" description="Polar residues" evidence="2">
    <location>
        <begin position="592"/>
        <end position="602"/>
    </location>
</feature>
<dbReference type="Proteomes" id="UP000053664">
    <property type="component" value="Unassembled WGS sequence"/>
</dbReference>
<sequence>MPPKKTKAKSAFRSDKAQHFQVVHRSQRDPLINDPDAGQHVLKAVNAPNSKGKTRAQLEQDERILYGNDGKPLRTNVGEAALYGVYYDDTEYDYMQHLRPIRDSENSRRGGVDEQDDTEAILIAAAPKKAPRQKGDGFALKEGEDGAAPGPSSRPRGEPQLSLPASAFASKEERPFSYTSHLNVEPSLQGFQPDMDPHLRQALEALDDEAFVDGDLEDDFFADIAKGGEWDGEVDAQADAWRELPPEGDESIWMDPAQRAQQQLEDEGKESLSLEARVALFKKAQEMERALAAQQSGAKAKTRAGNAGSDDEAGDDGEDRDQLRSLPPASRAGTAYTAGGSVLGKKGKPGAMARRAASTRAGSVGGGSTAWSMTSSSMSRNKGLTDLDDRFDKVGRLYGIREDFDPSLDNLSAMGPDEFEDEDDDDDEGEGEEGEEVSREDFENIMDDFLDRYEVIAGRLKENLGAKDATGAEKLDLLRKALGAARIDGKDWEGRDKDVGKGTEESLGAYDDYDSGDDDDGQLDLDNHPALMPRSAQREKWDVETVLTTKTNLENHPRTISARESVVGTGRNSALPKKIANGGSGRPLGSGATLTSSYSQRPNAAAFLDDDERLPKIRVNPRTGFPEIVGYSKPRNSKTKAKAKAEADAEAGAGEAAAVAAAADDDVKADGPDSGDDTAGEQEGDDDDDDGFDSDATEGAGGHYGGGVTVARDRHETKEEKKARKAAVKAAKQSRRTQKSQTKKVFAHERKLQARAESGRKAAEGGPSGMRLV</sequence>
<feature type="compositionally biased region" description="Basic residues" evidence="2">
    <location>
        <begin position="723"/>
        <end position="742"/>
    </location>
</feature>
<feature type="compositionally biased region" description="Acidic residues" evidence="2">
    <location>
        <begin position="673"/>
        <end position="696"/>
    </location>
</feature>
<proteinExistence type="inferred from homology"/>
<evidence type="ECO:0000313" key="3">
    <source>
        <dbReference type="EMBL" id="EPQ29111.1"/>
    </source>
</evidence>
<feature type="region of interest" description="Disordered" evidence="2">
    <location>
        <begin position="1"/>
        <end position="35"/>
    </location>
</feature>
<feature type="compositionally biased region" description="Acidic residues" evidence="2">
    <location>
        <begin position="309"/>
        <end position="319"/>
    </location>
</feature>
<dbReference type="GO" id="GO:0000056">
    <property type="term" value="P:ribosomal small subunit export from nucleus"/>
    <property type="evidence" value="ECO:0007669"/>
    <property type="project" value="TreeGrafter"/>
</dbReference>
<feature type="compositionally biased region" description="Basic and acidic residues" evidence="2">
    <location>
        <begin position="711"/>
        <end position="722"/>
    </location>
</feature>
<feature type="compositionally biased region" description="Acidic residues" evidence="2">
    <location>
        <begin position="417"/>
        <end position="435"/>
    </location>
</feature>